<dbReference type="PROSITE" id="PS50011">
    <property type="entry name" value="PROTEIN_KINASE_DOM"/>
    <property type="match status" value="1"/>
</dbReference>
<dbReference type="GO" id="GO:0005524">
    <property type="term" value="F:ATP binding"/>
    <property type="evidence" value="ECO:0007669"/>
    <property type="project" value="UniProtKB-UniRule"/>
</dbReference>
<evidence type="ECO:0000313" key="9">
    <source>
        <dbReference type="Proteomes" id="UP000887568"/>
    </source>
</evidence>
<dbReference type="GO" id="GO:0004672">
    <property type="term" value="F:protein kinase activity"/>
    <property type="evidence" value="ECO:0007669"/>
    <property type="project" value="InterPro"/>
</dbReference>
<feature type="compositionally biased region" description="Basic and acidic residues" evidence="6">
    <location>
        <begin position="201"/>
        <end position="211"/>
    </location>
</feature>
<dbReference type="InterPro" id="IPR008271">
    <property type="entry name" value="Ser/Thr_kinase_AS"/>
</dbReference>
<dbReference type="PROSITE" id="PS00107">
    <property type="entry name" value="PROTEIN_KINASE_ATP"/>
    <property type="match status" value="1"/>
</dbReference>
<dbReference type="PROSITE" id="PS00108">
    <property type="entry name" value="PROTEIN_KINASE_ST"/>
    <property type="match status" value="1"/>
</dbReference>
<feature type="compositionally biased region" description="Basic residues" evidence="6">
    <location>
        <begin position="426"/>
        <end position="448"/>
    </location>
</feature>
<feature type="compositionally biased region" description="Basic residues" evidence="6">
    <location>
        <begin position="326"/>
        <end position="341"/>
    </location>
</feature>
<feature type="binding site" evidence="5">
    <location>
        <position position="712"/>
    </location>
    <ligand>
        <name>ATP</name>
        <dbReference type="ChEBI" id="CHEBI:30616"/>
    </ligand>
</feature>
<dbReference type="SUPFAM" id="SSF56112">
    <property type="entry name" value="Protein kinase-like (PK-like)"/>
    <property type="match status" value="1"/>
</dbReference>
<feature type="region of interest" description="Disordered" evidence="6">
    <location>
        <begin position="948"/>
        <end position="1042"/>
    </location>
</feature>
<proteinExistence type="predicted"/>
<evidence type="ECO:0000256" key="6">
    <source>
        <dbReference type="SAM" id="MobiDB-lite"/>
    </source>
</evidence>
<name>A0A913Z101_PATMI</name>
<dbReference type="Gene3D" id="3.30.200.20">
    <property type="entry name" value="Phosphorylase Kinase, domain 1"/>
    <property type="match status" value="1"/>
</dbReference>
<dbReference type="Proteomes" id="UP000887568">
    <property type="component" value="Unplaced"/>
</dbReference>
<dbReference type="InterPro" id="IPR050538">
    <property type="entry name" value="MAP_kinase_kinase_kinase"/>
</dbReference>
<dbReference type="GeneID" id="119719101"/>
<evidence type="ECO:0000256" key="3">
    <source>
        <dbReference type="ARBA" id="ARBA00022777"/>
    </source>
</evidence>
<feature type="domain" description="Protein kinase" evidence="7">
    <location>
        <begin position="683"/>
        <end position="935"/>
    </location>
</feature>
<protein>
    <recommendedName>
        <fullName evidence="7">Protein kinase domain-containing protein</fullName>
    </recommendedName>
</protein>
<dbReference type="OMA" id="CTRARAG"/>
<dbReference type="SMART" id="SM00220">
    <property type="entry name" value="S_TKc"/>
    <property type="match status" value="1"/>
</dbReference>
<accession>A0A913Z101</accession>
<evidence type="ECO:0000256" key="2">
    <source>
        <dbReference type="ARBA" id="ARBA00022741"/>
    </source>
</evidence>
<evidence type="ECO:0000259" key="7">
    <source>
        <dbReference type="PROSITE" id="PS50011"/>
    </source>
</evidence>
<dbReference type="EnsemblMetazoa" id="XM_038188417.1">
    <property type="protein sequence ID" value="XP_038044345.1"/>
    <property type="gene ID" value="LOC119719101"/>
</dbReference>
<evidence type="ECO:0000256" key="4">
    <source>
        <dbReference type="ARBA" id="ARBA00022840"/>
    </source>
</evidence>
<feature type="compositionally biased region" description="Basic and acidic residues" evidence="6">
    <location>
        <begin position="218"/>
        <end position="278"/>
    </location>
</feature>
<organism evidence="8 9">
    <name type="scientific">Patiria miniata</name>
    <name type="common">Bat star</name>
    <name type="synonym">Asterina miniata</name>
    <dbReference type="NCBI Taxonomy" id="46514"/>
    <lineage>
        <taxon>Eukaryota</taxon>
        <taxon>Metazoa</taxon>
        <taxon>Echinodermata</taxon>
        <taxon>Eleutherozoa</taxon>
        <taxon>Asterozoa</taxon>
        <taxon>Asteroidea</taxon>
        <taxon>Valvatacea</taxon>
        <taxon>Valvatida</taxon>
        <taxon>Asterinidae</taxon>
        <taxon>Patiria</taxon>
    </lineage>
</organism>
<evidence type="ECO:0000313" key="8">
    <source>
        <dbReference type="EnsemblMetazoa" id="XP_038044345.1"/>
    </source>
</evidence>
<keyword evidence="1" id="KW-0808">Transferase</keyword>
<dbReference type="PANTHER" id="PTHR48016:SF56">
    <property type="entry name" value="MAPKK KINASE"/>
    <property type="match status" value="1"/>
</dbReference>
<keyword evidence="2 5" id="KW-0547">Nucleotide-binding</keyword>
<dbReference type="PANTHER" id="PTHR48016">
    <property type="entry name" value="MAP KINASE KINASE KINASE SSK2-RELATED-RELATED"/>
    <property type="match status" value="1"/>
</dbReference>
<dbReference type="RefSeq" id="XP_038044345.1">
    <property type="nucleotide sequence ID" value="XM_038188417.1"/>
</dbReference>
<sequence length="1303" mass="143559">MGRADRTSSFRMSPIVRTPEPVQGLHSSHHKSRTQYTDAGHDYVKFHKDRINEQLQRTSHSKAGGASDTFPLKPEEGNCGYCYILADETCMVEDEFNKQSNEQVGADREENNEKAAVLDETEKDHLDNKYLLSFVSLCGLGRKDSSLFKDTEGFLGKYLEDQCSKLKPEDTLKEIVQESEPEKEPDDTQILEERVKKLAEEANKDKIDEGNSKAYQNKTRETDMEDGIVRESKPEKEPDNRQILEESLEKPAEEASDDKRDEANSKADQDKEIGKTDVEDGGPLKAAEELDGGPLISTKEQDGGLLIASEEQAGTKTAEKPDAKQHRGKKNSAKRRKRTRKPNQGVDRVKSLQKKTQKALSITEPAKVKKVANGSGGKGEAKTDGHPNQTNGGNGKTCTRARAGDGRNSAKQSNSDDDEDGDERRKPRHTNTTKKTCGRQAHKRKRPKKESSKGSRSPSPKPGSVKDMDWVSQGTRPKNRPRGGPGGDKSGPRPPKVEKESPSVRKLQQQMQCMSLGRDAHITAHLSENPSPAGKPMPRTRQNHQAVVKMYHDDGIRAHREVALSMPSGLRWRGASAMPGDLQVAMSAEVSPRSVEAQVAEDARADEVPQPPEVPPEVVIPPGVSHGEPRHLMVFADHVRQLKDHVLQLKDHNPEELCGQHEGVLLDKALIVEDGQFRDGLQYTKLDFLGRGSFGNVYLIQDRNSGKKVVAKQVPVRAFAPAEVTLWCVSDHPGIVPLLGVLRTDDMVTFISGYEPGSRTLQSVINQAVLGQGRALRIMGQVLQALAYLHSRQIVHKDIKTDNLLILPGARDRVKVIDFGLATRLTAPEHTDDVLKGTECYMSPEIAGGEAYDARTDVWSSGCTFVCMISGHPPWSQRFKGVPTKLYVIAVSGPPLEDIPHNTDPRVRCFIEQTLKKDFQKRPTAAQAWQILPLDIAEELENTLAIEHDEPEPEPMDVQRDIPEDAFPGPLTPWTPRGPQDGFRPFPQRQDPPPANRPAPDMSLSFLFIPGDGEPRQDKRSDVPNSEMEVDEEDMYGPPPDLDSPETFVKDAFKARPSEVSSGTSSVNPRSVARQLSLNAANFESPFNGHLKDAQQNSQATSSFMLDTAGNPFGFNGDSQSFELEPMSLGGSLEECHSISTAHALMFEASQMPSLENALWNEADVAGAAGFDTSGVDTNSPGLSAEDQHFASLTETVQSTSTAVPGGIVAVVGIEGKEPFRMRLKPDYSGRELAEAIVGLQHYKDSKLAMRAFTLCWKDTGDVLHLNHTFGCGEHQLVAVAAPEGDDWPWWRINNSGRITKTE</sequence>
<keyword evidence="4 5" id="KW-0067">ATP-binding</keyword>
<feature type="region of interest" description="Disordered" evidence="6">
    <location>
        <begin position="201"/>
        <end position="509"/>
    </location>
</feature>
<keyword evidence="9" id="KW-1185">Reference proteome</keyword>
<feature type="compositionally biased region" description="Basic and acidic residues" evidence="6">
    <location>
        <begin position="1013"/>
        <end position="1022"/>
    </location>
</feature>
<dbReference type="InterPro" id="IPR017441">
    <property type="entry name" value="Protein_kinase_ATP_BS"/>
</dbReference>
<dbReference type="OrthoDB" id="6071813at2759"/>
<reference evidence="8" key="1">
    <citation type="submission" date="2022-11" db="UniProtKB">
        <authorList>
            <consortium name="EnsemblMetazoa"/>
        </authorList>
    </citation>
    <scope>IDENTIFICATION</scope>
</reference>
<dbReference type="InterPro" id="IPR011009">
    <property type="entry name" value="Kinase-like_dom_sf"/>
</dbReference>
<dbReference type="Pfam" id="PF00069">
    <property type="entry name" value="Pkinase"/>
    <property type="match status" value="1"/>
</dbReference>
<evidence type="ECO:0000256" key="5">
    <source>
        <dbReference type="PROSITE-ProRule" id="PRU10141"/>
    </source>
</evidence>
<dbReference type="Gene3D" id="1.10.510.10">
    <property type="entry name" value="Transferase(Phosphotransferase) domain 1"/>
    <property type="match status" value="1"/>
</dbReference>
<dbReference type="InterPro" id="IPR000719">
    <property type="entry name" value="Prot_kinase_dom"/>
</dbReference>
<evidence type="ECO:0000256" key="1">
    <source>
        <dbReference type="ARBA" id="ARBA00022679"/>
    </source>
</evidence>
<keyword evidence="3" id="KW-0418">Kinase</keyword>